<organism evidence="1 2">
    <name type="scientific">Postia placenta MAD-698-R-SB12</name>
    <dbReference type="NCBI Taxonomy" id="670580"/>
    <lineage>
        <taxon>Eukaryota</taxon>
        <taxon>Fungi</taxon>
        <taxon>Dikarya</taxon>
        <taxon>Basidiomycota</taxon>
        <taxon>Agaricomycotina</taxon>
        <taxon>Agaricomycetes</taxon>
        <taxon>Polyporales</taxon>
        <taxon>Adustoporiaceae</taxon>
        <taxon>Rhodonia</taxon>
    </lineage>
</organism>
<dbReference type="Proteomes" id="UP000194127">
    <property type="component" value="Unassembled WGS sequence"/>
</dbReference>
<dbReference type="AlphaFoldDB" id="A0A1X6NC48"/>
<proteinExistence type="predicted"/>
<accession>A0A1X6NC48</accession>
<evidence type="ECO:0000313" key="1">
    <source>
        <dbReference type="EMBL" id="OSX66026.1"/>
    </source>
</evidence>
<dbReference type="EMBL" id="KZ110592">
    <property type="protein sequence ID" value="OSX66026.1"/>
    <property type="molecule type" value="Genomic_DNA"/>
</dbReference>
<reference evidence="1 2" key="1">
    <citation type="submission" date="2017-04" db="EMBL/GenBank/DDBJ databases">
        <title>Genome Sequence of the Model Brown-Rot Fungus Postia placenta SB12.</title>
        <authorList>
            <consortium name="DOE Joint Genome Institute"/>
            <person name="Gaskell J."/>
            <person name="Kersten P."/>
            <person name="Larrondo L.F."/>
            <person name="Canessa P."/>
            <person name="Martinez D."/>
            <person name="Hibbett D."/>
            <person name="Schmoll M."/>
            <person name="Kubicek C.P."/>
            <person name="Martinez A.T."/>
            <person name="Yadav J."/>
            <person name="Master E."/>
            <person name="Magnuson J.K."/>
            <person name="James T."/>
            <person name="Yaver D."/>
            <person name="Berka R."/>
            <person name="Labutti K."/>
            <person name="Lipzen A."/>
            <person name="Aerts A."/>
            <person name="Barry K."/>
            <person name="Henrissat B."/>
            <person name="Blanchette R."/>
            <person name="Grigoriev I."/>
            <person name="Cullen D."/>
        </authorList>
    </citation>
    <scope>NUCLEOTIDE SEQUENCE [LARGE SCALE GENOMIC DNA]</scope>
    <source>
        <strain evidence="1 2">MAD-698-R-SB12</strain>
    </source>
</reference>
<gene>
    <name evidence="1" type="ORF">POSPLADRAFT_1131240</name>
</gene>
<dbReference type="GeneID" id="36328994"/>
<dbReference type="RefSeq" id="XP_024342820.1">
    <property type="nucleotide sequence ID" value="XM_024484045.1"/>
</dbReference>
<evidence type="ECO:0000313" key="2">
    <source>
        <dbReference type="Proteomes" id="UP000194127"/>
    </source>
</evidence>
<dbReference type="OrthoDB" id="10268962at2759"/>
<name>A0A1X6NC48_9APHY</name>
<sequence>MSHLEWHYIALPVPSPRRKTSALVYLELELSQFDDVDTVESQNMHYMNWSNQINTAIDDQVPVHQNDDPDRTPYASPIIIVTPPQPRLIPQKLEQEDEIPGDLCLIGSVREATGTNQPSERDKVTIPSDYLLHLVWEDQHTNFLGLEIDGETNMSLEPLDLPVPSW</sequence>
<protein>
    <submittedName>
        <fullName evidence="1">Uncharacterized protein</fullName>
    </submittedName>
</protein>
<keyword evidence="2" id="KW-1185">Reference proteome</keyword>